<dbReference type="EMBL" id="CP000478">
    <property type="protein sequence ID" value="ABK17521.1"/>
    <property type="molecule type" value="Genomic_DNA"/>
</dbReference>
<dbReference type="FunCoup" id="A0LJB9">
    <property type="interactions" value="299"/>
</dbReference>
<keyword evidence="8" id="KW-1185">Reference proteome</keyword>
<feature type="domain" description="Tryptophan synthase beta chain-like PALP" evidence="6">
    <location>
        <begin position="14"/>
        <end position="317"/>
    </location>
</feature>
<dbReference type="GO" id="GO:0008660">
    <property type="term" value="F:1-aminocyclopropane-1-carboxylate deaminase activity"/>
    <property type="evidence" value="ECO:0007669"/>
    <property type="project" value="UniProtKB-EC"/>
</dbReference>
<dbReference type="EC" id="3.5.99.7" evidence="7"/>
<dbReference type="STRING" id="335543.Sfum_1836"/>
<dbReference type="KEGG" id="sfu:Sfum_1836"/>
<sequence length="332" mass="35079">MSIGIDEMPRIEIGFFPTPLVEVRRLAAVLGGPRLFMKRDDLTGLALGGNKTRKLEFLLGDALSRGCDTVITGGAAQSNHCRQTAAAAAAVGLECHLALGGEEPPLVNGNLLLDRLFGAVVHWCGEQRKGERIPEIAAGLRALGRRVYIIPYGGSDAVGAMGFVAAVRELKQQLASRNEKIDTVIIPSSSGGTHAGLTVGIDAFDFPAQVIGIGIDKGVSGGGSYESELAVLANRIAGTLGLQANYDADRFRMRYEYLGAGYGVVGDLEREAIRLLARCEGILADPVYTGRALGGMIDMIRGKEFAPGDTVLFWHTGGVPALFEYAGELHAG</sequence>
<evidence type="ECO:0000256" key="5">
    <source>
        <dbReference type="PIRSR" id="PIRSR006278-2"/>
    </source>
</evidence>
<dbReference type="HOGENOM" id="CLU_048897_1_0_7"/>
<dbReference type="PANTHER" id="PTHR43780">
    <property type="entry name" value="1-AMINOCYCLOPROPANE-1-CARBOXYLATE DEAMINASE-RELATED"/>
    <property type="match status" value="1"/>
</dbReference>
<evidence type="ECO:0000256" key="1">
    <source>
        <dbReference type="ARBA" id="ARBA00001933"/>
    </source>
</evidence>
<name>A0LJB9_SYNFM</name>
<feature type="active site" description="Nucleophile" evidence="4">
    <location>
        <position position="78"/>
    </location>
</feature>
<dbReference type="SUPFAM" id="SSF53686">
    <property type="entry name" value="Tryptophan synthase beta subunit-like PLP-dependent enzymes"/>
    <property type="match status" value="1"/>
</dbReference>
<dbReference type="Gene3D" id="3.40.50.1100">
    <property type="match status" value="2"/>
</dbReference>
<comment type="cofactor">
    <cofactor evidence="1">
        <name>pyridoxal 5'-phosphate</name>
        <dbReference type="ChEBI" id="CHEBI:597326"/>
    </cofactor>
</comment>
<dbReference type="InParanoid" id="A0LJB9"/>
<evidence type="ECO:0000313" key="8">
    <source>
        <dbReference type="Proteomes" id="UP000001784"/>
    </source>
</evidence>
<evidence type="ECO:0000256" key="4">
    <source>
        <dbReference type="PIRSR" id="PIRSR006278-1"/>
    </source>
</evidence>
<dbReference type="RefSeq" id="WP_011698691.1">
    <property type="nucleotide sequence ID" value="NC_008554.1"/>
</dbReference>
<dbReference type="GO" id="GO:0019148">
    <property type="term" value="F:D-cysteine desulfhydrase activity"/>
    <property type="evidence" value="ECO:0007669"/>
    <property type="project" value="TreeGrafter"/>
</dbReference>
<dbReference type="InterPro" id="IPR036052">
    <property type="entry name" value="TrpB-like_PALP_sf"/>
</dbReference>
<keyword evidence="7" id="KW-0378">Hydrolase</keyword>
<dbReference type="Proteomes" id="UP000001784">
    <property type="component" value="Chromosome"/>
</dbReference>
<protein>
    <submittedName>
        <fullName evidence="7">Pyridoxal phosphate-dependent enzymes, D-cysteine desulfhydrase family</fullName>
        <ecNumber evidence="7">3.5.99.7</ecNumber>
    </submittedName>
</protein>
<proteinExistence type="inferred from homology"/>
<dbReference type="Pfam" id="PF00291">
    <property type="entry name" value="PALP"/>
    <property type="match status" value="1"/>
</dbReference>
<evidence type="ECO:0000313" key="7">
    <source>
        <dbReference type="EMBL" id="ABK17521.1"/>
    </source>
</evidence>
<keyword evidence="3 5" id="KW-0663">Pyridoxal phosphate</keyword>
<evidence type="ECO:0000256" key="3">
    <source>
        <dbReference type="ARBA" id="ARBA00022898"/>
    </source>
</evidence>
<dbReference type="InterPro" id="IPR001926">
    <property type="entry name" value="TrpB-like_PALP"/>
</dbReference>
<organism evidence="7 8">
    <name type="scientific">Syntrophobacter fumaroxidans (strain DSM 10017 / MPOB)</name>
    <dbReference type="NCBI Taxonomy" id="335543"/>
    <lineage>
        <taxon>Bacteria</taxon>
        <taxon>Pseudomonadati</taxon>
        <taxon>Thermodesulfobacteriota</taxon>
        <taxon>Syntrophobacteria</taxon>
        <taxon>Syntrophobacterales</taxon>
        <taxon>Syntrophobacteraceae</taxon>
        <taxon>Syntrophobacter</taxon>
    </lineage>
</organism>
<feature type="modified residue" description="N6-(pyridoxal phosphate)lysine" evidence="5">
    <location>
        <position position="51"/>
    </location>
</feature>
<evidence type="ECO:0000256" key="2">
    <source>
        <dbReference type="ARBA" id="ARBA00008639"/>
    </source>
</evidence>
<dbReference type="AlphaFoldDB" id="A0LJB9"/>
<comment type="similarity">
    <text evidence="2">Belongs to the ACC deaminase/D-cysteine desulfhydrase family.</text>
</comment>
<reference evidence="7 8" key="1">
    <citation type="submission" date="2006-10" db="EMBL/GenBank/DDBJ databases">
        <title>Complete sequence of Syntrophobacter fumaroxidans MPOB.</title>
        <authorList>
            <consortium name="US DOE Joint Genome Institute"/>
            <person name="Copeland A."/>
            <person name="Lucas S."/>
            <person name="Lapidus A."/>
            <person name="Barry K."/>
            <person name="Detter J.C."/>
            <person name="Glavina del Rio T."/>
            <person name="Hammon N."/>
            <person name="Israni S."/>
            <person name="Pitluck S."/>
            <person name="Goltsman E.G."/>
            <person name="Martinez M."/>
            <person name="Schmutz J."/>
            <person name="Larimer F."/>
            <person name="Land M."/>
            <person name="Hauser L."/>
            <person name="Kyrpides N."/>
            <person name="Kim E."/>
            <person name="Boone D.R."/>
            <person name="Brockman F."/>
            <person name="Culley D."/>
            <person name="Ferry J."/>
            <person name="Gunsalus R."/>
            <person name="McInerney M.J."/>
            <person name="Morrison M."/>
            <person name="Plugge C."/>
            <person name="Rohlin L."/>
            <person name="Scholten J."/>
            <person name="Sieber J."/>
            <person name="Stams A.J.M."/>
            <person name="Worm P."/>
            <person name="Henstra A.M."/>
            <person name="Richardson P."/>
        </authorList>
    </citation>
    <scope>NUCLEOTIDE SEQUENCE [LARGE SCALE GENOMIC DNA]</scope>
    <source>
        <strain evidence="8">DSM 10017 / MPOB</strain>
    </source>
</reference>
<accession>A0LJB9</accession>
<dbReference type="OrthoDB" id="9801249at2"/>
<evidence type="ECO:0000259" key="6">
    <source>
        <dbReference type="Pfam" id="PF00291"/>
    </source>
</evidence>
<dbReference type="PANTHER" id="PTHR43780:SF2">
    <property type="entry name" value="1-AMINOCYCLOPROPANE-1-CARBOXYLATE DEAMINASE-RELATED"/>
    <property type="match status" value="1"/>
</dbReference>
<dbReference type="InterPro" id="IPR027278">
    <property type="entry name" value="ACCD_DCysDesulf"/>
</dbReference>
<dbReference type="eggNOG" id="COG2515">
    <property type="taxonomic scope" value="Bacteria"/>
</dbReference>
<dbReference type="PIRSF" id="PIRSF006278">
    <property type="entry name" value="ACCD_DCysDesulf"/>
    <property type="match status" value="1"/>
</dbReference>
<gene>
    <name evidence="7" type="ordered locus">Sfum_1836</name>
</gene>